<evidence type="ECO:0000256" key="1">
    <source>
        <dbReference type="ARBA" id="ARBA00009431"/>
    </source>
</evidence>
<dbReference type="AlphaFoldDB" id="A0A9P9H5T1"/>
<keyword evidence="4 7" id="KW-0732">Signal</keyword>
<feature type="chain" id="PRO_5040547387" description="Carboxypeptidase" evidence="7">
    <location>
        <begin position="23"/>
        <end position="488"/>
    </location>
</feature>
<feature type="signal peptide" evidence="7">
    <location>
        <begin position="1"/>
        <end position="22"/>
    </location>
</feature>
<sequence>MKAVHLITSIWLACCSPFGVRGEYVTIPSTLSPNYAIRAKDLTGQVCNSGSNNTVGWADLGSHHLFYWFHQARTQHLSKPLVLWLQGGPGNSGFFGNFLEHGPCRLEGTPAEAVRHEHPWTELFNVIYVDQPVNVGFSYSDDSSGVNRAEAAAIELVDFMRVFYEGYPGMRDVPLFIAGESYGGRYVPMTAAALIEFNKFQPRPGDAIPLKGIMVGNGYTSPADVYSSGYELGCFPFKGFRNYFNSSECARFSTTLPECLDLLRACEALPGSAICYRSAEFCLGEFEFEKLRPQHSWDRRKYCDPPEKCIETSRAVTAWMNTPETWELLEIESQTNKVRPVGVANGTVSEQFIQSGDIGESTVTALERILQYASEERARGSGRDIDVLYYNGVTDILCTSMGTRRTLENLKWPGEGLYRASPWETLSWKTVEGVSAGQLKRADGLWYAELENAGHLVPTDQPIVILKLLSSWLGKSLFSERVGNNDEL</sequence>
<proteinExistence type="inferred from homology"/>
<keyword evidence="9" id="KW-1185">Reference proteome</keyword>
<protein>
    <recommendedName>
        <fullName evidence="7">Carboxypeptidase</fullName>
        <ecNumber evidence="7">3.4.16.-</ecNumber>
    </recommendedName>
</protein>
<dbReference type="PANTHER" id="PTHR11802">
    <property type="entry name" value="SERINE PROTEASE FAMILY S10 SERINE CARBOXYPEPTIDASE"/>
    <property type="match status" value="1"/>
</dbReference>
<evidence type="ECO:0000256" key="7">
    <source>
        <dbReference type="RuleBase" id="RU361156"/>
    </source>
</evidence>
<evidence type="ECO:0000256" key="4">
    <source>
        <dbReference type="ARBA" id="ARBA00022729"/>
    </source>
</evidence>
<evidence type="ECO:0000313" key="9">
    <source>
        <dbReference type="Proteomes" id="UP000736672"/>
    </source>
</evidence>
<keyword evidence="6" id="KW-0325">Glycoprotein</keyword>
<keyword evidence="5 7" id="KW-0378">Hydrolase</keyword>
<gene>
    <name evidence="8" type="ORF">B0J15DRAFT_561103</name>
</gene>
<dbReference type="EMBL" id="JAGTJS010000012">
    <property type="protein sequence ID" value="KAH7250629.1"/>
    <property type="molecule type" value="Genomic_DNA"/>
</dbReference>
<dbReference type="PRINTS" id="PR00724">
    <property type="entry name" value="CRBOXYPTASEC"/>
</dbReference>
<dbReference type="GO" id="GO:0000324">
    <property type="term" value="C:fungal-type vacuole"/>
    <property type="evidence" value="ECO:0007669"/>
    <property type="project" value="TreeGrafter"/>
</dbReference>
<dbReference type="Gene3D" id="1.10.287.410">
    <property type="match status" value="1"/>
</dbReference>
<dbReference type="OrthoDB" id="443318at2759"/>
<dbReference type="PANTHER" id="PTHR11802:SF113">
    <property type="entry name" value="SERINE CARBOXYPEPTIDASE CTSA-4.1"/>
    <property type="match status" value="1"/>
</dbReference>
<evidence type="ECO:0000256" key="3">
    <source>
        <dbReference type="ARBA" id="ARBA00022670"/>
    </source>
</evidence>
<evidence type="ECO:0000256" key="5">
    <source>
        <dbReference type="ARBA" id="ARBA00022801"/>
    </source>
</evidence>
<dbReference type="Gene3D" id="3.40.50.1820">
    <property type="entry name" value="alpha/beta hydrolase"/>
    <property type="match status" value="1"/>
</dbReference>
<reference evidence="8" key="1">
    <citation type="journal article" date="2021" name="Nat. Commun.">
        <title>Genetic determinants of endophytism in the Arabidopsis root mycobiome.</title>
        <authorList>
            <person name="Mesny F."/>
            <person name="Miyauchi S."/>
            <person name="Thiergart T."/>
            <person name="Pickel B."/>
            <person name="Atanasova L."/>
            <person name="Karlsson M."/>
            <person name="Huettel B."/>
            <person name="Barry K.W."/>
            <person name="Haridas S."/>
            <person name="Chen C."/>
            <person name="Bauer D."/>
            <person name="Andreopoulos W."/>
            <person name="Pangilinan J."/>
            <person name="LaButti K."/>
            <person name="Riley R."/>
            <person name="Lipzen A."/>
            <person name="Clum A."/>
            <person name="Drula E."/>
            <person name="Henrissat B."/>
            <person name="Kohler A."/>
            <person name="Grigoriev I.V."/>
            <person name="Martin F.M."/>
            <person name="Hacquard S."/>
        </authorList>
    </citation>
    <scope>NUCLEOTIDE SEQUENCE</scope>
    <source>
        <strain evidence="8">FSSC 5 MPI-SDFR-AT-0091</strain>
    </source>
</reference>
<name>A0A9P9H5T1_FUSSL</name>
<accession>A0A9P9H5T1</accession>
<dbReference type="Pfam" id="PF00450">
    <property type="entry name" value="Peptidase_S10"/>
    <property type="match status" value="1"/>
</dbReference>
<evidence type="ECO:0000256" key="2">
    <source>
        <dbReference type="ARBA" id="ARBA00022645"/>
    </source>
</evidence>
<dbReference type="Proteomes" id="UP000736672">
    <property type="component" value="Unassembled WGS sequence"/>
</dbReference>
<keyword evidence="3 7" id="KW-0645">Protease</keyword>
<organism evidence="8 9">
    <name type="scientific">Fusarium solani</name>
    <name type="common">Filamentous fungus</name>
    <dbReference type="NCBI Taxonomy" id="169388"/>
    <lineage>
        <taxon>Eukaryota</taxon>
        <taxon>Fungi</taxon>
        <taxon>Dikarya</taxon>
        <taxon>Ascomycota</taxon>
        <taxon>Pezizomycotina</taxon>
        <taxon>Sordariomycetes</taxon>
        <taxon>Hypocreomycetidae</taxon>
        <taxon>Hypocreales</taxon>
        <taxon>Nectriaceae</taxon>
        <taxon>Fusarium</taxon>
        <taxon>Fusarium solani species complex</taxon>
    </lineage>
</organism>
<comment type="similarity">
    <text evidence="1 7">Belongs to the peptidase S10 family.</text>
</comment>
<dbReference type="SUPFAM" id="SSF53474">
    <property type="entry name" value="alpha/beta-Hydrolases"/>
    <property type="match status" value="1"/>
</dbReference>
<dbReference type="GO" id="GO:0004185">
    <property type="term" value="F:serine-type carboxypeptidase activity"/>
    <property type="evidence" value="ECO:0007669"/>
    <property type="project" value="UniProtKB-UniRule"/>
</dbReference>
<dbReference type="InterPro" id="IPR001563">
    <property type="entry name" value="Peptidase_S10"/>
</dbReference>
<dbReference type="GO" id="GO:0006508">
    <property type="term" value="P:proteolysis"/>
    <property type="evidence" value="ECO:0007669"/>
    <property type="project" value="UniProtKB-KW"/>
</dbReference>
<dbReference type="PROSITE" id="PS00131">
    <property type="entry name" value="CARBOXYPEPT_SER_SER"/>
    <property type="match status" value="1"/>
</dbReference>
<dbReference type="InterPro" id="IPR029058">
    <property type="entry name" value="AB_hydrolase_fold"/>
</dbReference>
<dbReference type="EC" id="3.4.16.-" evidence="7"/>
<evidence type="ECO:0000313" key="8">
    <source>
        <dbReference type="EMBL" id="KAH7250629.1"/>
    </source>
</evidence>
<dbReference type="InterPro" id="IPR018202">
    <property type="entry name" value="Ser_caboxypep_ser_AS"/>
</dbReference>
<keyword evidence="2 7" id="KW-0121">Carboxypeptidase</keyword>
<comment type="caution">
    <text evidence="8">The sequence shown here is derived from an EMBL/GenBank/DDBJ whole genome shotgun (WGS) entry which is preliminary data.</text>
</comment>
<evidence type="ECO:0000256" key="6">
    <source>
        <dbReference type="ARBA" id="ARBA00023180"/>
    </source>
</evidence>